<dbReference type="AlphaFoldDB" id="A0AAP5BBF9"/>
<evidence type="ECO:0000313" key="2">
    <source>
        <dbReference type="Proteomes" id="UP001242288"/>
    </source>
</evidence>
<dbReference type="Pfam" id="PF11811">
    <property type="entry name" value="DUF3331"/>
    <property type="match status" value="1"/>
</dbReference>
<reference evidence="1" key="1">
    <citation type="submission" date="2022-06" db="EMBL/GenBank/DDBJ databases">
        <title>PHB producers.</title>
        <authorList>
            <person name="Besaury L."/>
        </authorList>
    </citation>
    <scope>NUCLEOTIDE SEQUENCE</scope>
    <source>
        <strain evidence="1">SEWS6</strain>
    </source>
</reference>
<proteinExistence type="predicted"/>
<accession>A0AAP5BBF9</accession>
<sequence>MSCGHYGDQIWRHAIALRNGFCAMSGDEIRRGDAIYKPFPGRATPVNADAMILAAHIERVVVDV</sequence>
<comment type="caution">
    <text evidence="1">The sequence shown here is derived from an EMBL/GenBank/DDBJ whole genome shotgun (WGS) entry which is preliminary data.</text>
</comment>
<name>A0AAP5BBF9_9BURK</name>
<evidence type="ECO:0000313" key="1">
    <source>
        <dbReference type="EMBL" id="MDQ6406862.1"/>
    </source>
</evidence>
<dbReference type="InterPro" id="IPR021769">
    <property type="entry name" value="DUF3331"/>
</dbReference>
<gene>
    <name evidence="1" type="ORF">NIE36_06475</name>
</gene>
<protein>
    <submittedName>
        <fullName evidence="1">DUF3331 domain-containing protein</fullName>
    </submittedName>
</protein>
<dbReference type="EMBL" id="JAMXWF010000004">
    <property type="protein sequence ID" value="MDQ6406862.1"/>
    <property type="molecule type" value="Genomic_DNA"/>
</dbReference>
<dbReference type="Proteomes" id="UP001242288">
    <property type="component" value="Unassembled WGS sequence"/>
</dbReference>
<organism evidence="1 2">
    <name type="scientific">Paraburkholderia madseniana</name>
    <dbReference type="NCBI Taxonomy" id="2599607"/>
    <lineage>
        <taxon>Bacteria</taxon>
        <taxon>Pseudomonadati</taxon>
        <taxon>Pseudomonadota</taxon>
        <taxon>Betaproteobacteria</taxon>
        <taxon>Burkholderiales</taxon>
        <taxon>Burkholderiaceae</taxon>
        <taxon>Paraburkholderia</taxon>
    </lineage>
</organism>